<dbReference type="Proteomes" id="UP000011971">
    <property type="component" value="Unassembled WGS sequence"/>
</dbReference>
<comment type="caution">
    <text evidence="1">The sequence shown here is derived from an EMBL/GenBank/DDBJ whole genome shotgun (WGS) entry which is preliminary data.</text>
</comment>
<protein>
    <recommendedName>
        <fullName evidence="3">Phage tail assembly protein</fullName>
    </recommendedName>
</protein>
<reference evidence="1 2" key="1">
    <citation type="journal article" date="2013" name="Gut Pathog.">
        <title>Draft genome of Ochrobactrum intermedium strain M86 isolated from non-ulcer dyspeptic individual from India.</title>
        <authorList>
            <person name="Kulkarni G."/>
            <person name="Dhotre D."/>
            <person name="Dharne M."/>
            <person name="Shetty S."/>
            <person name="Chowdhury S."/>
            <person name="Misra V."/>
            <person name="Misra S."/>
            <person name="Patole M."/>
            <person name="Shouche Y."/>
        </authorList>
    </citation>
    <scope>NUCLEOTIDE SEQUENCE [LARGE SCALE GENOMIC DNA]</scope>
    <source>
        <strain evidence="1 2">M86</strain>
    </source>
</reference>
<name>M5K092_9HYPH</name>
<dbReference type="AlphaFoldDB" id="M5K092"/>
<organism evidence="1 2">
    <name type="scientific">Brucella intermedia M86</name>
    <dbReference type="NCBI Taxonomy" id="1234597"/>
    <lineage>
        <taxon>Bacteria</taxon>
        <taxon>Pseudomonadati</taxon>
        <taxon>Pseudomonadota</taxon>
        <taxon>Alphaproteobacteria</taxon>
        <taxon>Hyphomicrobiales</taxon>
        <taxon>Brucellaceae</taxon>
        <taxon>Brucella/Ochrobactrum group</taxon>
        <taxon>Brucella</taxon>
    </lineage>
</organism>
<proteinExistence type="predicted"/>
<evidence type="ECO:0008006" key="3">
    <source>
        <dbReference type="Google" id="ProtNLM"/>
    </source>
</evidence>
<evidence type="ECO:0000313" key="2">
    <source>
        <dbReference type="Proteomes" id="UP000011971"/>
    </source>
</evidence>
<dbReference type="PATRIC" id="fig|1234597.4.peg.1051"/>
<dbReference type="InterPro" id="IPR019289">
    <property type="entry name" value="Phage_tail_E/E"/>
</dbReference>
<dbReference type="EMBL" id="AOGE01000011">
    <property type="protein sequence ID" value="ELT50284.1"/>
    <property type="molecule type" value="Genomic_DNA"/>
</dbReference>
<dbReference type="Pfam" id="PF10109">
    <property type="entry name" value="Phage_TAC_7"/>
    <property type="match status" value="1"/>
</dbReference>
<evidence type="ECO:0000313" key="1">
    <source>
        <dbReference type="EMBL" id="ELT50284.1"/>
    </source>
</evidence>
<accession>M5K092</accession>
<dbReference type="OrthoDB" id="7923596at2"/>
<gene>
    <name evidence="1" type="ORF">D584_05048</name>
</gene>
<sequence>MENELTIPHKLLVPINDENGGKITELAFTEPDVGQMIDVEETSHREVERTMRMLAMMCGLPFQVFRKIKGRDIAQIVAKTESILGNVK</sequence>
<dbReference type="RefSeq" id="WP_006470876.1">
    <property type="nucleotide sequence ID" value="NZ_AOGE01000011.1"/>
</dbReference>